<keyword evidence="5" id="KW-0539">Nucleus</keyword>
<evidence type="ECO:0000256" key="2">
    <source>
        <dbReference type="ARBA" id="ARBA00023015"/>
    </source>
</evidence>
<sequence length="332" mass="37651">MGRPLFYKFLTCDFTTNSQVPPDFMKHFHGAWPQKCIIWSPLGRSWLVEMVNLNDSLFFGKGWKAFVEDHSLEEGDLLLFKYDGNLVFDVKVFGKNRCEKSMAPRKDDHEQVGKAKSYCNTKFPNEKEIDYERLVEALLDGSQTPNKKIKTKEGNPSNEARNLKREVELEYADDSSSEGDAASNEKKRERMSPSMFSSRVFALSCQGSQKGGSPSTDEAGRRDIPCNSENLSFRVTMKPSHVGLCRGGGASLSVPSKFMATNFSIKDEDGFITVETDGSHRSWSVKYCTTSRKLSLGWLDFVRDNHVEMNDECEFEVDKEKVNTLKVSIHKK</sequence>
<dbReference type="FunCoup" id="A0A7J7D4I6">
    <property type="interactions" value="140"/>
</dbReference>
<reference evidence="8 9" key="1">
    <citation type="journal article" date="2020" name="Nat. Commun.">
        <title>Genome of Tripterygium wilfordii and identification of cytochrome P450 involved in triptolide biosynthesis.</title>
        <authorList>
            <person name="Tu L."/>
            <person name="Su P."/>
            <person name="Zhang Z."/>
            <person name="Gao L."/>
            <person name="Wang J."/>
            <person name="Hu T."/>
            <person name="Zhou J."/>
            <person name="Zhang Y."/>
            <person name="Zhao Y."/>
            <person name="Liu Y."/>
            <person name="Song Y."/>
            <person name="Tong Y."/>
            <person name="Lu Y."/>
            <person name="Yang J."/>
            <person name="Xu C."/>
            <person name="Jia M."/>
            <person name="Peters R.J."/>
            <person name="Huang L."/>
            <person name="Gao W."/>
        </authorList>
    </citation>
    <scope>NUCLEOTIDE SEQUENCE [LARGE SCALE GENOMIC DNA]</scope>
    <source>
        <strain evidence="9">cv. XIE 37</strain>
        <tissue evidence="8">Leaf</tissue>
    </source>
</reference>
<evidence type="ECO:0000259" key="7">
    <source>
        <dbReference type="PROSITE" id="PS50863"/>
    </source>
</evidence>
<evidence type="ECO:0000256" key="1">
    <source>
        <dbReference type="ARBA" id="ARBA00004123"/>
    </source>
</evidence>
<evidence type="ECO:0000313" key="8">
    <source>
        <dbReference type="EMBL" id="KAF5740976.1"/>
    </source>
</evidence>
<dbReference type="InterPro" id="IPR015300">
    <property type="entry name" value="DNA-bd_pseudobarrel_sf"/>
</dbReference>
<evidence type="ECO:0000313" key="9">
    <source>
        <dbReference type="Proteomes" id="UP000593562"/>
    </source>
</evidence>
<dbReference type="PANTHER" id="PTHR31920:SF135">
    <property type="entry name" value="B3 DOMAIN-CONTAINING PROTEIN OS03G0621600-RELATED"/>
    <property type="match status" value="1"/>
</dbReference>
<dbReference type="EMBL" id="JAAARO010000011">
    <property type="protein sequence ID" value="KAF5740976.1"/>
    <property type="molecule type" value="Genomic_DNA"/>
</dbReference>
<dbReference type="SMART" id="SM01019">
    <property type="entry name" value="B3"/>
    <property type="match status" value="2"/>
</dbReference>
<dbReference type="SUPFAM" id="SSF101936">
    <property type="entry name" value="DNA-binding pseudobarrel domain"/>
    <property type="match status" value="2"/>
</dbReference>
<protein>
    <submittedName>
        <fullName evidence="8">Putative B3 domain-containing protein</fullName>
    </submittedName>
</protein>
<organism evidence="8 9">
    <name type="scientific">Tripterygium wilfordii</name>
    <name type="common">Thunder God vine</name>
    <dbReference type="NCBI Taxonomy" id="458696"/>
    <lineage>
        <taxon>Eukaryota</taxon>
        <taxon>Viridiplantae</taxon>
        <taxon>Streptophyta</taxon>
        <taxon>Embryophyta</taxon>
        <taxon>Tracheophyta</taxon>
        <taxon>Spermatophyta</taxon>
        <taxon>Magnoliopsida</taxon>
        <taxon>eudicotyledons</taxon>
        <taxon>Gunneridae</taxon>
        <taxon>Pentapetalae</taxon>
        <taxon>rosids</taxon>
        <taxon>fabids</taxon>
        <taxon>Celastrales</taxon>
        <taxon>Celastraceae</taxon>
        <taxon>Tripterygium</taxon>
    </lineage>
</organism>
<name>A0A7J7D4I6_TRIWF</name>
<dbReference type="PROSITE" id="PS50863">
    <property type="entry name" value="B3"/>
    <property type="match status" value="2"/>
</dbReference>
<keyword evidence="3" id="KW-0238">DNA-binding</keyword>
<comment type="subcellular location">
    <subcellularLocation>
        <location evidence="1">Nucleus</location>
    </subcellularLocation>
</comment>
<dbReference type="InParanoid" id="A0A7J7D4I6"/>
<comment type="caution">
    <text evidence="8">The sequence shown here is derived from an EMBL/GenBank/DDBJ whole genome shotgun (WGS) entry which is preliminary data.</text>
</comment>
<feature type="region of interest" description="Disordered" evidence="6">
    <location>
        <begin position="145"/>
        <end position="194"/>
    </location>
</feature>
<dbReference type="GO" id="GO:0005634">
    <property type="term" value="C:nucleus"/>
    <property type="evidence" value="ECO:0007669"/>
    <property type="project" value="UniProtKB-SubCell"/>
</dbReference>
<evidence type="ECO:0000256" key="6">
    <source>
        <dbReference type="SAM" id="MobiDB-lite"/>
    </source>
</evidence>
<dbReference type="InterPro" id="IPR003340">
    <property type="entry name" value="B3_DNA-bd"/>
</dbReference>
<keyword evidence="4" id="KW-0804">Transcription</keyword>
<accession>A0A7J7D4I6</accession>
<dbReference type="Proteomes" id="UP000593562">
    <property type="component" value="Unassembled WGS sequence"/>
</dbReference>
<evidence type="ECO:0000256" key="4">
    <source>
        <dbReference type="ARBA" id="ARBA00023163"/>
    </source>
</evidence>
<dbReference type="Pfam" id="PF02362">
    <property type="entry name" value="B3"/>
    <property type="match status" value="2"/>
</dbReference>
<feature type="domain" description="TF-B3" evidence="7">
    <location>
        <begin position="20"/>
        <end position="96"/>
    </location>
</feature>
<gene>
    <name evidence="8" type="ORF">HS088_TW11G01058</name>
</gene>
<dbReference type="InterPro" id="IPR050655">
    <property type="entry name" value="Plant_B3_domain"/>
</dbReference>
<evidence type="ECO:0000256" key="5">
    <source>
        <dbReference type="ARBA" id="ARBA00023242"/>
    </source>
</evidence>
<dbReference type="OrthoDB" id="1666376at2759"/>
<dbReference type="GO" id="GO:0003677">
    <property type="term" value="F:DNA binding"/>
    <property type="evidence" value="ECO:0007669"/>
    <property type="project" value="UniProtKB-KW"/>
</dbReference>
<dbReference type="Gene3D" id="2.40.330.10">
    <property type="entry name" value="DNA-binding pseudobarrel domain"/>
    <property type="match status" value="2"/>
</dbReference>
<dbReference type="CDD" id="cd10017">
    <property type="entry name" value="B3_DNA"/>
    <property type="match status" value="2"/>
</dbReference>
<feature type="domain" description="TF-B3" evidence="7">
    <location>
        <begin position="252"/>
        <end position="332"/>
    </location>
</feature>
<dbReference type="PANTHER" id="PTHR31920">
    <property type="entry name" value="B3 DOMAIN-CONTAINING"/>
    <property type="match status" value="1"/>
</dbReference>
<keyword evidence="9" id="KW-1185">Reference proteome</keyword>
<evidence type="ECO:0000256" key="3">
    <source>
        <dbReference type="ARBA" id="ARBA00023125"/>
    </source>
</evidence>
<dbReference type="AlphaFoldDB" id="A0A7J7D4I6"/>
<proteinExistence type="predicted"/>
<keyword evidence="2" id="KW-0805">Transcription regulation</keyword>